<keyword evidence="1" id="KW-0732">Signal</keyword>
<dbReference type="EMBL" id="CAJNOO010002414">
    <property type="protein sequence ID" value="CAF1265748.1"/>
    <property type="molecule type" value="Genomic_DNA"/>
</dbReference>
<evidence type="ECO:0000313" key="4">
    <source>
        <dbReference type="Proteomes" id="UP000663882"/>
    </source>
</evidence>
<name>A0A815B5T7_9BILA</name>
<evidence type="ECO:0000313" key="3">
    <source>
        <dbReference type="EMBL" id="CAF3878053.1"/>
    </source>
</evidence>
<feature type="chain" id="PRO_5035686097" evidence="1">
    <location>
        <begin position="19"/>
        <end position="339"/>
    </location>
</feature>
<comment type="caution">
    <text evidence="2">The sequence shown here is derived from an EMBL/GenBank/DDBJ whole genome shotgun (WGS) entry which is preliminary data.</text>
</comment>
<dbReference type="Proteomes" id="UP000663823">
    <property type="component" value="Unassembled WGS sequence"/>
</dbReference>
<sequence>MYFLILIFLFIKYLPTYALLCMTNQVGSLISLSTCRFELNISDPFPDDKKLIETYTNCAIHEANSMSLFNNTDGSCYAEILIDYNTKKMIIYLTHTTLLQSFSNPYDDMFGFANGIKSVVQYKIVGNLEQEKIQMTTRFQCKTFDNCALYKLRNLLLNLTIIETRLDIFKRTIDLLHVSNSIEGFQLNCIKDDTDIQCENNEHQCIFSFSKGHSLQKSCAMNYSDIQYDIEYRFNIIEEIANDGFDNSHSAFKFFYLCNSDFCNNDGNIVKVDHLLYSFALASLINDKINNTNTNYNNLSPQINPQSSNNIKSNCISIIISFYYRSIIICFLFIKILSN</sequence>
<proteinExistence type="predicted"/>
<evidence type="ECO:0000256" key="1">
    <source>
        <dbReference type="SAM" id="SignalP"/>
    </source>
</evidence>
<feature type="signal peptide" evidence="1">
    <location>
        <begin position="1"/>
        <end position="18"/>
    </location>
</feature>
<gene>
    <name evidence="3" type="ORF">OTI717_LOCUS22603</name>
    <name evidence="2" type="ORF">RFH988_LOCUS27922</name>
</gene>
<accession>A0A815B5T7</accession>
<dbReference type="EMBL" id="CAJOAX010003883">
    <property type="protein sequence ID" value="CAF3878053.1"/>
    <property type="molecule type" value="Genomic_DNA"/>
</dbReference>
<protein>
    <submittedName>
        <fullName evidence="2">Uncharacterized protein</fullName>
    </submittedName>
</protein>
<dbReference type="Proteomes" id="UP000663882">
    <property type="component" value="Unassembled WGS sequence"/>
</dbReference>
<organism evidence="2 4">
    <name type="scientific">Rotaria sordida</name>
    <dbReference type="NCBI Taxonomy" id="392033"/>
    <lineage>
        <taxon>Eukaryota</taxon>
        <taxon>Metazoa</taxon>
        <taxon>Spiralia</taxon>
        <taxon>Gnathifera</taxon>
        <taxon>Rotifera</taxon>
        <taxon>Eurotatoria</taxon>
        <taxon>Bdelloidea</taxon>
        <taxon>Philodinida</taxon>
        <taxon>Philodinidae</taxon>
        <taxon>Rotaria</taxon>
    </lineage>
</organism>
<dbReference type="OrthoDB" id="10032743at2759"/>
<reference evidence="2" key="1">
    <citation type="submission" date="2021-02" db="EMBL/GenBank/DDBJ databases">
        <authorList>
            <person name="Nowell W R."/>
        </authorList>
    </citation>
    <scope>NUCLEOTIDE SEQUENCE</scope>
</reference>
<evidence type="ECO:0000313" key="2">
    <source>
        <dbReference type="EMBL" id="CAF1265748.1"/>
    </source>
</evidence>
<dbReference type="AlphaFoldDB" id="A0A815B5T7"/>